<dbReference type="GO" id="GO:0008235">
    <property type="term" value="F:metalloexopeptidase activity"/>
    <property type="evidence" value="ECO:0007669"/>
    <property type="project" value="InterPro"/>
</dbReference>
<dbReference type="Pfam" id="PF04389">
    <property type="entry name" value="Peptidase_M28"/>
    <property type="match status" value="1"/>
</dbReference>
<dbReference type="GO" id="GO:0006508">
    <property type="term" value="P:proteolysis"/>
    <property type="evidence" value="ECO:0007669"/>
    <property type="project" value="InterPro"/>
</dbReference>
<dbReference type="Gene3D" id="3.40.630.10">
    <property type="entry name" value="Zn peptidases"/>
    <property type="match status" value="2"/>
</dbReference>
<evidence type="ECO:0000313" key="3">
    <source>
        <dbReference type="EMBL" id="SFS73579.1"/>
    </source>
</evidence>
<feature type="signal peptide" evidence="1">
    <location>
        <begin position="1"/>
        <end position="25"/>
    </location>
</feature>
<accession>A0A1I6S9E1</accession>
<dbReference type="SUPFAM" id="SSF53187">
    <property type="entry name" value="Zn-dependent exopeptidases"/>
    <property type="match status" value="1"/>
</dbReference>
<dbReference type="Proteomes" id="UP000198785">
    <property type="component" value="Unassembled WGS sequence"/>
</dbReference>
<dbReference type="AlphaFoldDB" id="A0A1I6S9E1"/>
<feature type="chain" id="PRO_5011607664" evidence="1">
    <location>
        <begin position="26"/>
        <end position="434"/>
    </location>
</feature>
<keyword evidence="1" id="KW-0732">Signal</keyword>
<evidence type="ECO:0000313" key="4">
    <source>
        <dbReference type="Proteomes" id="UP000198785"/>
    </source>
</evidence>
<dbReference type="PANTHER" id="PTHR12147">
    <property type="entry name" value="METALLOPEPTIDASE M28 FAMILY MEMBER"/>
    <property type="match status" value="1"/>
</dbReference>
<protein>
    <submittedName>
        <fullName evidence="3">Peptidase family M28</fullName>
    </submittedName>
</protein>
<evidence type="ECO:0000259" key="2">
    <source>
        <dbReference type="Pfam" id="PF04389"/>
    </source>
</evidence>
<dbReference type="InterPro" id="IPR045175">
    <property type="entry name" value="M28_fam"/>
</dbReference>
<name>A0A1I6S9E1_9SPHI</name>
<gene>
    <name evidence="3" type="ORF">SAMN05660206_104177</name>
</gene>
<feature type="domain" description="Peptidase M28" evidence="2">
    <location>
        <begin position="212"/>
        <end position="413"/>
    </location>
</feature>
<evidence type="ECO:0000256" key="1">
    <source>
        <dbReference type="SAM" id="SignalP"/>
    </source>
</evidence>
<proteinExistence type="predicted"/>
<dbReference type="PANTHER" id="PTHR12147:SF26">
    <property type="entry name" value="PEPTIDASE M28 DOMAIN-CONTAINING PROTEIN"/>
    <property type="match status" value="1"/>
</dbReference>
<dbReference type="EMBL" id="FOZZ01000004">
    <property type="protein sequence ID" value="SFS73579.1"/>
    <property type="molecule type" value="Genomic_DNA"/>
</dbReference>
<dbReference type="OrthoDB" id="9764939at2"/>
<dbReference type="InterPro" id="IPR007484">
    <property type="entry name" value="Peptidase_M28"/>
</dbReference>
<keyword evidence="4" id="KW-1185">Reference proteome</keyword>
<organism evidence="3 4">
    <name type="scientific">Sphingobacterium wenxiniae</name>
    <dbReference type="NCBI Taxonomy" id="683125"/>
    <lineage>
        <taxon>Bacteria</taxon>
        <taxon>Pseudomonadati</taxon>
        <taxon>Bacteroidota</taxon>
        <taxon>Sphingobacteriia</taxon>
        <taxon>Sphingobacteriales</taxon>
        <taxon>Sphingobacteriaceae</taxon>
        <taxon>Sphingobacterium</taxon>
    </lineage>
</organism>
<sequence>MKRNILSYLLLLASQAYFLFSTAQVADKDDVKRIIETLASDDMRGRAALSKDIERAADFIADEFKSVGLQSYTEENYRQTFYMTKVNSLEQQVIINGTTLKNEDFVMISSAPQVSWNQDSTVETLEIKAGEDFSQRFREIVRNNPNSNIVWVDPSFGPMLQRFKKIFPKESVVPKQDNVEDGPSKVFILKKEPVQTFQINAATRREDFPLFNVAAVLPGKSKPDEFVIFSAHYDHIGVLDAVEQDSIANGADDDASGTTAVISLAKHFKKLNKNERTLIFVAFTAEEIGMFGSKYFSNQIDPDKVVAMINMEMIGKDSKFGPNSLYITGYNASNLGQLMQENLKGTEFTFHPDPYPQQNLFYRSDNAVLAALGVPAHTFSTVQIDQDDYYHTVSDEVETLDIENIVSSIEAIAKGVEGIVQGTQTPSRVEKLRD</sequence>
<dbReference type="STRING" id="683125.SAMN05660206_104177"/>
<reference evidence="3 4" key="1">
    <citation type="submission" date="2016-10" db="EMBL/GenBank/DDBJ databases">
        <authorList>
            <person name="de Groot N.N."/>
        </authorList>
    </citation>
    <scope>NUCLEOTIDE SEQUENCE [LARGE SCALE GENOMIC DNA]</scope>
    <source>
        <strain evidence="3 4">DSM 22789</strain>
    </source>
</reference>